<feature type="compositionally biased region" description="Basic and acidic residues" evidence="1">
    <location>
        <begin position="131"/>
        <end position="140"/>
    </location>
</feature>
<evidence type="ECO:0000259" key="2">
    <source>
        <dbReference type="Pfam" id="PF01494"/>
    </source>
</evidence>
<keyword evidence="3" id="KW-0503">Monooxygenase</keyword>
<feature type="compositionally biased region" description="Basic and acidic residues" evidence="1">
    <location>
        <begin position="1"/>
        <end position="20"/>
    </location>
</feature>
<feature type="domain" description="FAD-binding" evidence="2">
    <location>
        <begin position="58"/>
        <end position="196"/>
    </location>
</feature>
<dbReference type="GO" id="GO:0071949">
    <property type="term" value="F:FAD binding"/>
    <property type="evidence" value="ECO:0007669"/>
    <property type="project" value="InterPro"/>
</dbReference>
<dbReference type="Gene3D" id="3.50.50.60">
    <property type="entry name" value="FAD/NAD(P)-binding domain"/>
    <property type="match status" value="2"/>
</dbReference>
<accession>A0A7J9SJH3</accession>
<dbReference type="SUPFAM" id="SSF51905">
    <property type="entry name" value="FAD/NAD(P)-binding domain"/>
    <property type="match status" value="1"/>
</dbReference>
<dbReference type="Proteomes" id="UP000546257">
    <property type="component" value="Unassembled WGS sequence"/>
</dbReference>
<reference evidence="3 4" key="1">
    <citation type="submission" date="2020-08" db="EMBL/GenBank/DDBJ databases">
        <authorList>
            <person name="Seo M.-J."/>
        </authorList>
    </citation>
    <scope>NUCLEOTIDE SEQUENCE [LARGE SCALE GENOMIC DNA]</scope>
    <source>
        <strain evidence="3 4">MBLA0160</strain>
    </source>
</reference>
<proteinExistence type="predicted"/>
<dbReference type="InterPro" id="IPR002938">
    <property type="entry name" value="FAD-bd"/>
</dbReference>
<sequence>MPFDRGGPERTASEAQSDRRVRGHSSNDPVDGTAATDRIPRPSWVPTDGVIAPSHDRQVLVVGTTPTGLTLARLLRAAGYDPVLARGSDATHPARITYLPPAAVEVVGALDLGERLLDRARRITRATVRVARGDGDRRGEPGGSEPGTPDRAPPVVVPTRTLRRILRDGIDDAAVADGRTVGSLSPGDDGVAATFGDGVRECFDLAVDACGAATRPEHGVKRRSLVRYEATHSAGSGGSAVEEVRGPAVAVRRLPGVGGTDAVVRITTSETEATVDGIRRRVAADDRVPFDVPGADSLEGVRSEFAPLPEPPLPDRWWGCGRIARCGPAACPAASAAGMGAALGITDALGVVWALARTESAVRAAVDGYSARRAQRLTGLRSAATAGDRAAAAPDPPDSGLESVYALRAIGLEPFFGTAPTALHTAGKA</sequence>
<dbReference type="AlphaFoldDB" id="A0A7J9SJH3"/>
<keyword evidence="4" id="KW-1185">Reference proteome</keyword>
<gene>
    <name evidence="3" type="ORF">H5V44_07725</name>
</gene>
<feature type="region of interest" description="Disordered" evidence="1">
    <location>
        <begin position="128"/>
        <end position="155"/>
    </location>
</feature>
<name>A0A7J9SJH3_9EURY</name>
<dbReference type="GO" id="GO:0004497">
    <property type="term" value="F:monooxygenase activity"/>
    <property type="evidence" value="ECO:0007669"/>
    <property type="project" value="UniProtKB-KW"/>
</dbReference>
<feature type="region of interest" description="Disordered" evidence="1">
    <location>
        <begin position="1"/>
        <end position="44"/>
    </location>
</feature>
<dbReference type="RefSeq" id="WP_185192527.1">
    <property type="nucleotide sequence ID" value="NZ_JACKXD010000002.1"/>
</dbReference>
<evidence type="ECO:0000313" key="3">
    <source>
        <dbReference type="EMBL" id="MBB6646176.1"/>
    </source>
</evidence>
<protein>
    <submittedName>
        <fullName evidence="3">FAD-dependent monooxygenase</fullName>
    </submittedName>
</protein>
<evidence type="ECO:0000256" key="1">
    <source>
        <dbReference type="SAM" id="MobiDB-lite"/>
    </source>
</evidence>
<evidence type="ECO:0000313" key="4">
    <source>
        <dbReference type="Proteomes" id="UP000546257"/>
    </source>
</evidence>
<keyword evidence="3" id="KW-0560">Oxidoreductase</keyword>
<dbReference type="PRINTS" id="PR00420">
    <property type="entry name" value="RNGMNOXGNASE"/>
</dbReference>
<dbReference type="InterPro" id="IPR036188">
    <property type="entry name" value="FAD/NAD-bd_sf"/>
</dbReference>
<dbReference type="Pfam" id="PF01494">
    <property type="entry name" value="FAD_binding_3"/>
    <property type="match status" value="1"/>
</dbReference>
<dbReference type="EMBL" id="JACKXD010000002">
    <property type="protein sequence ID" value="MBB6646176.1"/>
    <property type="molecule type" value="Genomic_DNA"/>
</dbReference>
<comment type="caution">
    <text evidence="3">The sequence shown here is derived from an EMBL/GenBank/DDBJ whole genome shotgun (WGS) entry which is preliminary data.</text>
</comment>
<organism evidence="3 4">
    <name type="scientific">Halobellus ruber</name>
    <dbReference type="NCBI Taxonomy" id="2761102"/>
    <lineage>
        <taxon>Archaea</taxon>
        <taxon>Methanobacteriati</taxon>
        <taxon>Methanobacteriota</taxon>
        <taxon>Stenosarchaea group</taxon>
        <taxon>Halobacteria</taxon>
        <taxon>Halobacteriales</taxon>
        <taxon>Haloferacaceae</taxon>
        <taxon>Halobellus</taxon>
    </lineage>
</organism>